<dbReference type="SMART" id="SM00448">
    <property type="entry name" value="REC"/>
    <property type="match status" value="1"/>
</dbReference>
<dbReference type="FunFam" id="3.40.50.2300:FF:000408">
    <property type="entry name" value="Two-component response regulator"/>
    <property type="match status" value="1"/>
</dbReference>
<reference evidence="14" key="1">
    <citation type="journal article" date="2023" name="GigaByte">
        <title>Genome assembly of the bearded iris, Iris pallida Lam.</title>
        <authorList>
            <person name="Bruccoleri R.E."/>
            <person name="Oakeley E.J."/>
            <person name="Faust A.M.E."/>
            <person name="Altorfer M."/>
            <person name="Dessus-Babus S."/>
            <person name="Burckhardt D."/>
            <person name="Oertli M."/>
            <person name="Naumann U."/>
            <person name="Petersen F."/>
            <person name="Wong J."/>
        </authorList>
    </citation>
    <scope>NUCLEOTIDE SEQUENCE</scope>
    <source>
        <strain evidence="14">GSM-AAB239-AS_SAM_17_03QT</strain>
    </source>
</reference>
<accession>A0AAX6DRA7</accession>
<evidence type="ECO:0000256" key="7">
    <source>
        <dbReference type="ARBA" id="ARBA00023159"/>
    </source>
</evidence>
<dbReference type="PANTHER" id="PTHR43874">
    <property type="entry name" value="TWO-COMPONENT RESPONSE REGULATOR"/>
    <property type="match status" value="1"/>
</dbReference>
<evidence type="ECO:0000256" key="9">
    <source>
        <dbReference type="ARBA" id="ARBA00023242"/>
    </source>
</evidence>
<dbReference type="Pfam" id="PF00249">
    <property type="entry name" value="Myb_DNA-binding"/>
    <property type="match status" value="1"/>
</dbReference>
<dbReference type="Gene3D" id="3.40.50.2300">
    <property type="match status" value="1"/>
</dbReference>
<keyword evidence="4 10" id="KW-0902">Two-component regulatory system</keyword>
<dbReference type="InterPro" id="IPR009057">
    <property type="entry name" value="Homeodomain-like_sf"/>
</dbReference>
<evidence type="ECO:0000256" key="10">
    <source>
        <dbReference type="PIRNR" id="PIRNR036392"/>
    </source>
</evidence>
<feature type="region of interest" description="Disordered" evidence="12">
    <location>
        <begin position="155"/>
        <end position="204"/>
    </location>
</feature>
<dbReference type="PANTHER" id="PTHR43874:SF67">
    <property type="entry name" value="TWO-COMPONENT RESPONSE REGULATOR ARR2"/>
    <property type="match status" value="1"/>
</dbReference>
<dbReference type="Proteomes" id="UP001140949">
    <property type="component" value="Unassembled WGS sequence"/>
</dbReference>
<dbReference type="InterPro" id="IPR011006">
    <property type="entry name" value="CheY-like_superfamily"/>
</dbReference>
<evidence type="ECO:0000313" key="14">
    <source>
        <dbReference type="EMBL" id="KAJ6794281.1"/>
    </source>
</evidence>
<evidence type="ECO:0000313" key="15">
    <source>
        <dbReference type="Proteomes" id="UP001140949"/>
    </source>
</evidence>
<comment type="function">
    <text evidence="10">Transcriptional activator that binds specific DNA sequence.</text>
</comment>
<dbReference type="SUPFAM" id="SSF52172">
    <property type="entry name" value="CheY-like"/>
    <property type="match status" value="1"/>
</dbReference>
<reference evidence="14" key="2">
    <citation type="submission" date="2023-04" db="EMBL/GenBank/DDBJ databases">
        <authorList>
            <person name="Bruccoleri R.E."/>
            <person name="Oakeley E.J."/>
            <person name="Faust A.-M."/>
            <person name="Dessus-Babus S."/>
            <person name="Altorfer M."/>
            <person name="Burckhardt D."/>
            <person name="Oertli M."/>
            <person name="Naumann U."/>
            <person name="Petersen F."/>
            <person name="Wong J."/>
        </authorList>
    </citation>
    <scope>NUCLEOTIDE SEQUENCE</scope>
    <source>
        <strain evidence="14">GSM-AAB239-AS_SAM_17_03QT</strain>
        <tissue evidence="14">Leaf</tissue>
    </source>
</reference>
<dbReference type="SUPFAM" id="SSF46689">
    <property type="entry name" value="Homeodomain-like"/>
    <property type="match status" value="1"/>
</dbReference>
<dbReference type="CDD" id="cd17584">
    <property type="entry name" value="REC_typeB_ARR-like"/>
    <property type="match status" value="1"/>
</dbReference>
<evidence type="ECO:0000256" key="1">
    <source>
        <dbReference type="ARBA" id="ARBA00004123"/>
    </source>
</evidence>
<evidence type="ECO:0000256" key="11">
    <source>
        <dbReference type="PROSITE-ProRule" id="PRU00169"/>
    </source>
</evidence>
<dbReference type="Gene3D" id="1.10.10.60">
    <property type="entry name" value="Homeodomain-like"/>
    <property type="match status" value="1"/>
</dbReference>
<dbReference type="InterPro" id="IPR001005">
    <property type="entry name" value="SANT/Myb"/>
</dbReference>
<comment type="caution">
    <text evidence="14">The sequence shown here is derived from an EMBL/GenBank/DDBJ whole genome shotgun (WGS) entry which is preliminary data.</text>
</comment>
<evidence type="ECO:0000256" key="6">
    <source>
        <dbReference type="ARBA" id="ARBA00023125"/>
    </source>
</evidence>
<feature type="region of interest" description="Disordered" evidence="12">
    <location>
        <begin position="1"/>
        <end position="24"/>
    </location>
</feature>
<dbReference type="GO" id="GO:0009736">
    <property type="term" value="P:cytokinin-activated signaling pathway"/>
    <property type="evidence" value="ECO:0007669"/>
    <property type="project" value="InterPro"/>
</dbReference>
<keyword evidence="7 10" id="KW-0010">Activator</keyword>
<dbReference type="InterPro" id="IPR001789">
    <property type="entry name" value="Sig_transdc_resp-reg_receiver"/>
</dbReference>
<organism evidence="14 15">
    <name type="scientific">Iris pallida</name>
    <name type="common">Sweet iris</name>
    <dbReference type="NCBI Taxonomy" id="29817"/>
    <lineage>
        <taxon>Eukaryota</taxon>
        <taxon>Viridiplantae</taxon>
        <taxon>Streptophyta</taxon>
        <taxon>Embryophyta</taxon>
        <taxon>Tracheophyta</taxon>
        <taxon>Spermatophyta</taxon>
        <taxon>Magnoliopsida</taxon>
        <taxon>Liliopsida</taxon>
        <taxon>Asparagales</taxon>
        <taxon>Iridaceae</taxon>
        <taxon>Iridoideae</taxon>
        <taxon>Irideae</taxon>
        <taxon>Iris</taxon>
    </lineage>
</organism>
<keyword evidence="9 10" id="KW-0539">Nucleus</keyword>
<dbReference type="InterPro" id="IPR006447">
    <property type="entry name" value="Myb_dom_plants"/>
</dbReference>
<name>A0AAX6DRA7_IRIPA</name>
<feature type="modified residue" description="4-aspartylphosphate" evidence="11">
    <location>
        <position position="85"/>
    </location>
</feature>
<dbReference type="Pfam" id="PF00072">
    <property type="entry name" value="Response_reg"/>
    <property type="match status" value="1"/>
</dbReference>
<dbReference type="GO" id="GO:0005634">
    <property type="term" value="C:nucleus"/>
    <property type="evidence" value="ECO:0007669"/>
    <property type="project" value="UniProtKB-SubCell"/>
</dbReference>
<keyword evidence="15" id="KW-1185">Reference proteome</keyword>
<feature type="compositionally biased region" description="Low complexity" evidence="12">
    <location>
        <begin position="10"/>
        <end position="19"/>
    </location>
</feature>
<dbReference type="GO" id="GO:0003700">
    <property type="term" value="F:DNA-binding transcription factor activity"/>
    <property type="evidence" value="ECO:0007669"/>
    <property type="project" value="UniProtKB-UniRule"/>
</dbReference>
<sequence>MISQNGANVPADSSSSASWDGGGPDPPQFPAGLRVLVVDDDPICLRITEQMLKICHYEVTTCNRAIVALKILRGKKRGFDLVLSDLHMPDMDGFKLLEHVGLEMDLPVIMMSADDAKDVVMKGVTHGACDYLIKPVRMEAIKNIWQHVIRKKKKEAKENSGSVDDGDKQKLDDDGNVSSANEGKGRHLKRQKEDGDEIEEQVDSSSRKKSRVVWAVDLHKKFVAAVEQLGVDKAVPKKILELMNDPDLTREKIASHLQKYRLYLKKLSTNPNPNRVGTHSQGAADPYGYGHQDFANSGQHPLQSIAPLQSGSRRATNTGMDLSAAGQQGFFNSEVLHSSTMRPAALQAMNNRQMNMISGPSTYREPRQMGELQGYLNLPSSLRTCSFSNGAVNGHRISLTQQQSRGHLLSGTAGDHDFRQQMPSSEIPNHGLGISRTAISGESSLQGSYINNPHGKFSPAMYATNYPNSCMNGQVGNSRALTNSSGTNNITQTGIIQGVTTAPGSLEAVVDNAASMNGLKNVVPNYDIISKVHQYQSEGKDFKVQNVNLSFGSAQIVGAKTNNMEFGSSSDGPGSNTCTVTEEVIIRRKIDQHKMGGASQHNRAIQVENSPRLKDCVPENNYQDLYGNINDELMDFAAFQQHDEHEFGL</sequence>
<evidence type="ECO:0000256" key="12">
    <source>
        <dbReference type="SAM" id="MobiDB-lite"/>
    </source>
</evidence>
<dbReference type="InterPro" id="IPR045279">
    <property type="entry name" value="ARR-like"/>
</dbReference>
<proteinExistence type="inferred from homology"/>
<keyword evidence="8 10" id="KW-0804">Transcription</keyword>
<dbReference type="FunFam" id="1.10.10.60:FF:000007">
    <property type="entry name" value="Two-component response regulator"/>
    <property type="match status" value="1"/>
</dbReference>
<evidence type="ECO:0000256" key="5">
    <source>
        <dbReference type="ARBA" id="ARBA00023015"/>
    </source>
</evidence>
<dbReference type="NCBIfam" id="TIGR01557">
    <property type="entry name" value="myb_SHAQKYF"/>
    <property type="match status" value="1"/>
</dbReference>
<evidence type="ECO:0000256" key="4">
    <source>
        <dbReference type="ARBA" id="ARBA00023012"/>
    </source>
</evidence>
<protein>
    <recommendedName>
        <fullName evidence="10">Two-component response regulator</fullName>
    </recommendedName>
</protein>
<dbReference type="PIRSF" id="PIRSF036392">
    <property type="entry name" value="RR_ARR_type-B"/>
    <property type="match status" value="1"/>
</dbReference>
<evidence type="ECO:0000256" key="2">
    <source>
        <dbReference type="ARBA" id="ARBA00006015"/>
    </source>
</evidence>
<comment type="similarity">
    <text evidence="2">Belongs to the ARR family. Type-B subfamily.</text>
</comment>
<evidence type="ECO:0000259" key="13">
    <source>
        <dbReference type="PROSITE" id="PS50110"/>
    </source>
</evidence>
<dbReference type="GO" id="GO:0003677">
    <property type="term" value="F:DNA binding"/>
    <property type="evidence" value="ECO:0007669"/>
    <property type="project" value="UniProtKB-KW"/>
</dbReference>
<evidence type="ECO:0000256" key="8">
    <source>
        <dbReference type="ARBA" id="ARBA00023163"/>
    </source>
</evidence>
<comment type="subcellular location">
    <subcellularLocation>
        <location evidence="1 10">Nucleus</location>
    </subcellularLocation>
</comment>
<keyword evidence="6 10" id="KW-0238">DNA-binding</keyword>
<dbReference type="InterPro" id="IPR017053">
    <property type="entry name" value="Response_reg_B-typ_pln"/>
</dbReference>
<dbReference type="PROSITE" id="PS50110">
    <property type="entry name" value="RESPONSE_REGULATORY"/>
    <property type="match status" value="1"/>
</dbReference>
<gene>
    <name evidence="14" type="ORF">M6B38_231735</name>
</gene>
<dbReference type="GO" id="GO:0000160">
    <property type="term" value="P:phosphorelay signal transduction system"/>
    <property type="evidence" value="ECO:0007669"/>
    <property type="project" value="UniProtKB-KW"/>
</dbReference>
<dbReference type="EMBL" id="JANAVB010042420">
    <property type="protein sequence ID" value="KAJ6794281.1"/>
    <property type="molecule type" value="Genomic_DNA"/>
</dbReference>
<keyword evidence="3 11" id="KW-0597">Phosphoprotein</keyword>
<evidence type="ECO:0000256" key="3">
    <source>
        <dbReference type="ARBA" id="ARBA00022553"/>
    </source>
</evidence>
<feature type="domain" description="Response regulatory" evidence="13">
    <location>
        <begin position="34"/>
        <end position="149"/>
    </location>
</feature>
<keyword evidence="5 10" id="KW-0805">Transcription regulation</keyword>
<dbReference type="AlphaFoldDB" id="A0AAX6DRA7"/>